<feature type="transmembrane region" description="Helical" evidence="7">
    <location>
        <begin position="83"/>
        <end position="105"/>
    </location>
</feature>
<evidence type="ECO:0000256" key="1">
    <source>
        <dbReference type="ARBA" id="ARBA00004141"/>
    </source>
</evidence>
<accession>A0A8I2ZVM1</accession>
<keyword evidence="4 7" id="KW-0472">Membrane</keyword>
<feature type="transmembrane region" description="Helical" evidence="7">
    <location>
        <begin position="117"/>
        <end position="141"/>
    </location>
</feature>
<feature type="region of interest" description="Disordered" evidence="6">
    <location>
        <begin position="443"/>
        <end position="463"/>
    </location>
</feature>
<evidence type="ECO:0000256" key="2">
    <source>
        <dbReference type="ARBA" id="ARBA00022692"/>
    </source>
</evidence>
<keyword evidence="3 7" id="KW-1133">Transmembrane helix</keyword>
<organism evidence="9 10">
    <name type="scientific">Verticillium longisporum</name>
    <name type="common">Verticillium dahliae var. longisporum</name>
    <dbReference type="NCBI Taxonomy" id="100787"/>
    <lineage>
        <taxon>Eukaryota</taxon>
        <taxon>Fungi</taxon>
        <taxon>Dikarya</taxon>
        <taxon>Ascomycota</taxon>
        <taxon>Pezizomycotina</taxon>
        <taxon>Sordariomycetes</taxon>
        <taxon>Hypocreomycetidae</taxon>
        <taxon>Glomerellales</taxon>
        <taxon>Plectosphaerellaceae</taxon>
        <taxon>Verticillium</taxon>
    </lineage>
</organism>
<evidence type="ECO:0000256" key="5">
    <source>
        <dbReference type="ARBA" id="ARBA00038359"/>
    </source>
</evidence>
<evidence type="ECO:0000256" key="7">
    <source>
        <dbReference type="SAM" id="Phobius"/>
    </source>
</evidence>
<evidence type="ECO:0000313" key="10">
    <source>
        <dbReference type="Proteomes" id="UP000689129"/>
    </source>
</evidence>
<comment type="similarity">
    <text evidence="5">Belongs to the SAT4 family.</text>
</comment>
<feature type="transmembrane region" description="Helical" evidence="7">
    <location>
        <begin position="169"/>
        <end position="187"/>
    </location>
</feature>
<feature type="transmembrane region" description="Helical" evidence="7">
    <location>
        <begin position="286"/>
        <end position="308"/>
    </location>
</feature>
<proteinExistence type="inferred from homology"/>
<dbReference type="Proteomes" id="UP000689129">
    <property type="component" value="Unassembled WGS sequence"/>
</dbReference>
<dbReference type="PANTHER" id="PTHR33048">
    <property type="entry name" value="PTH11-LIKE INTEGRAL MEMBRANE PROTEIN (AFU_ORTHOLOGUE AFUA_5G11245)"/>
    <property type="match status" value="1"/>
</dbReference>
<comment type="subcellular location">
    <subcellularLocation>
        <location evidence="1">Membrane</location>
        <topology evidence="1">Multi-pass membrane protein</topology>
    </subcellularLocation>
</comment>
<dbReference type="Pfam" id="PF20684">
    <property type="entry name" value="Fung_rhodopsin"/>
    <property type="match status" value="1"/>
</dbReference>
<dbReference type="InterPro" id="IPR052337">
    <property type="entry name" value="SAT4-like"/>
</dbReference>
<evidence type="ECO:0000256" key="3">
    <source>
        <dbReference type="ARBA" id="ARBA00022989"/>
    </source>
</evidence>
<protein>
    <recommendedName>
        <fullName evidence="8">Rhodopsin domain-containing protein</fullName>
    </recommendedName>
</protein>
<dbReference type="EMBL" id="JAEMWZ010000049">
    <property type="protein sequence ID" value="KAG7140004.1"/>
    <property type="molecule type" value="Genomic_DNA"/>
</dbReference>
<keyword evidence="2 7" id="KW-0812">Transmembrane</keyword>
<evidence type="ECO:0000256" key="6">
    <source>
        <dbReference type="SAM" id="MobiDB-lite"/>
    </source>
</evidence>
<evidence type="ECO:0000256" key="4">
    <source>
        <dbReference type="ARBA" id="ARBA00023136"/>
    </source>
</evidence>
<sequence>MDESNDINITYPERLEVMNPAAMSTPNTKTSAFYGQPPNTVRDANIVQGTFWVDFKLNTLDPNGGIPFAPVPPPGYEHEDKQAAIIVGMVLVILAITVPTVARIVARFRSTEMRLGLDDYTIVLAASLATVYPCFQIWMVVSAGGGRHSWENTYEDWEKFVRGLSSCRLLFFVTVGLIKISITLFVRRLTDRASVFWRLAADVFLGSLVVYVLAALFWNSFFCLPPRAWFSRQYAGSLARPPRCSDDVTNARVFSIIHTIQSFLLLGAPIIIMWHVRIDASKKRRLFAIWICGAVTVLGGVLQQIAFVITNDLFWQYTSILRWTTLDLAMGCITASLPVLDAYIMGTWHSATSALGGSSGERSGSRFRTAGSHAASQRMPTLVAQGQVKSDSDSTRNIFVGNRGSDDEGYQLSDVKSTKGGLILCHKIGQTVCQEGKKNCSEPRGIPVFDKTPRAGSSLSWTE</sequence>
<reference evidence="9" key="1">
    <citation type="journal article" date="2021" name="Mol. Plant Pathol.">
        <title>A 20-kb lineage-specific genomic region tames virulence in pathogenic amphidiploid Verticillium longisporum.</title>
        <authorList>
            <person name="Harting R."/>
            <person name="Starke J."/>
            <person name="Kusch H."/>
            <person name="Poggeler S."/>
            <person name="Maurus I."/>
            <person name="Schluter R."/>
            <person name="Landesfeind M."/>
            <person name="Bulla I."/>
            <person name="Nowrousian M."/>
            <person name="de Jonge R."/>
            <person name="Stahlhut G."/>
            <person name="Hoff K.J."/>
            <person name="Asshauer K.P."/>
            <person name="Thurmer A."/>
            <person name="Stanke M."/>
            <person name="Daniel R."/>
            <person name="Morgenstern B."/>
            <person name="Thomma B.P.H.J."/>
            <person name="Kronstad J.W."/>
            <person name="Braus-Stromeyer S.A."/>
            <person name="Braus G.H."/>
        </authorList>
    </citation>
    <scope>NUCLEOTIDE SEQUENCE</scope>
    <source>
        <strain evidence="9">Vl32</strain>
    </source>
</reference>
<evidence type="ECO:0000313" key="9">
    <source>
        <dbReference type="EMBL" id="KAG7140004.1"/>
    </source>
</evidence>
<dbReference type="GO" id="GO:0016020">
    <property type="term" value="C:membrane"/>
    <property type="evidence" value="ECO:0007669"/>
    <property type="project" value="UniProtKB-SubCell"/>
</dbReference>
<dbReference type="AlphaFoldDB" id="A0A8I2ZVM1"/>
<feature type="domain" description="Rhodopsin" evidence="8">
    <location>
        <begin position="102"/>
        <end position="343"/>
    </location>
</feature>
<dbReference type="InterPro" id="IPR049326">
    <property type="entry name" value="Rhodopsin_dom_fungi"/>
</dbReference>
<feature type="transmembrane region" description="Helical" evidence="7">
    <location>
        <begin position="253"/>
        <end position="274"/>
    </location>
</feature>
<dbReference type="PANTHER" id="PTHR33048:SF129">
    <property type="entry name" value="INTEGRAL MEMBRANE PROTEIN-RELATED"/>
    <property type="match status" value="1"/>
</dbReference>
<dbReference type="OrthoDB" id="444631at2759"/>
<comment type="caution">
    <text evidence="9">The sequence shown here is derived from an EMBL/GenBank/DDBJ whole genome shotgun (WGS) entry which is preliminary data.</text>
</comment>
<feature type="transmembrane region" description="Helical" evidence="7">
    <location>
        <begin position="199"/>
        <end position="221"/>
    </location>
</feature>
<gene>
    <name evidence="9" type="ORF">HYQ45_003087</name>
</gene>
<evidence type="ECO:0000259" key="8">
    <source>
        <dbReference type="Pfam" id="PF20684"/>
    </source>
</evidence>
<name>A0A8I2ZVM1_VERLO</name>